<evidence type="ECO:0000313" key="2">
    <source>
        <dbReference type="EMBL" id="CAG9329854.1"/>
    </source>
</evidence>
<reference evidence="2" key="1">
    <citation type="submission" date="2021-09" db="EMBL/GenBank/DDBJ databases">
        <authorList>
            <consortium name="AG Swart"/>
            <person name="Singh M."/>
            <person name="Singh A."/>
            <person name="Seah K."/>
            <person name="Emmerich C."/>
        </authorList>
    </citation>
    <scope>NUCLEOTIDE SEQUENCE</scope>
    <source>
        <strain evidence="2">ATCC30299</strain>
    </source>
</reference>
<feature type="compositionally biased region" description="Polar residues" evidence="1">
    <location>
        <begin position="10"/>
        <end position="27"/>
    </location>
</feature>
<accession>A0AAU9JV26</accession>
<evidence type="ECO:0000256" key="1">
    <source>
        <dbReference type="SAM" id="MobiDB-lite"/>
    </source>
</evidence>
<sequence length="216" mass="24695">MNKSYGKPISLNNSLASPHNKSISSIPSFLIRSKPKSKTLRKKVSRTQSEVHFWNPPSSPKQPINNSTEKVSTTILSNSQLGEPSPHNLSKGFELCYKLFPKPSFLMHSETKKKTLKINCEFSNNEVERSIQTLNHKRHSTITRKALGNLVPEPEPTPVTPIALKKRKHPISFSKMVENTEKNWKSDIEKILESLQSRKLRGIYFYDKIINKCKVK</sequence>
<feature type="region of interest" description="Disordered" evidence="1">
    <location>
        <begin position="1"/>
        <end position="67"/>
    </location>
</feature>
<dbReference type="AlphaFoldDB" id="A0AAU9JV26"/>
<evidence type="ECO:0000313" key="3">
    <source>
        <dbReference type="Proteomes" id="UP001162131"/>
    </source>
</evidence>
<proteinExistence type="predicted"/>
<organism evidence="2 3">
    <name type="scientific">Blepharisma stoltei</name>
    <dbReference type="NCBI Taxonomy" id="1481888"/>
    <lineage>
        <taxon>Eukaryota</taxon>
        <taxon>Sar</taxon>
        <taxon>Alveolata</taxon>
        <taxon>Ciliophora</taxon>
        <taxon>Postciliodesmatophora</taxon>
        <taxon>Heterotrichea</taxon>
        <taxon>Heterotrichida</taxon>
        <taxon>Blepharismidae</taxon>
        <taxon>Blepharisma</taxon>
    </lineage>
</organism>
<protein>
    <submittedName>
        <fullName evidence="2">Uncharacterized protein</fullName>
    </submittedName>
</protein>
<dbReference type="Proteomes" id="UP001162131">
    <property type="component" value="Unassembled WGS sequence"/>
</dbReference>
<dbReference type="EMBL" id="CAJZBQ010000049">
    <property type="protein sequence ID" value="CAG9329854.1"/>
    <property type="molecule type" value="Genomic_DNA"/>
</dbReference>
<comment type="caution">
    <text evidence="2">The sequence shown here is derived from an EMBL/GenBank/DDBJ whole genome shotgun (WGS) entry which is preliminary data.</text>
</comment>
<keyword evidence="3" id="KW-1185">Reference proteome</keyword>
<name>A0AAU9JV26_9CILI</name>
<gene>
    <name evidence="2" type="ORF">BSTOLATCC_MIC49894</name>
</gene>
<feature type="compositionally biased region" description="Basic residues" evidence="1">
    <location>
        <begin position="33"/>
        <end position="45"/>
    </location>
</feature>